<organism evidence="2 3">
    <name type="scientific">Pisolithus tinctorius Marx 270</name>
    <dbReference type="NCBI Taxonomy" id="870435"/>
    <lineage>
        <taxon>Eukaryota</taxon>
        <taxon>Fungi</taxon>
        <taxon>Dikarya</taxon>
        <taxon>Basidiomycota</taxon>
        <taxon>Agaricomycotina</taxon>
        <taxon>Agaricomycetes</taxon>
        <taxon>Agaricomycetidae</taxon>
        <taxon>Boletales</taxon>
        <taxon>Sclerodermatineae</taxon>
        <taxon>Pisolithaceae</taxon>
        <taxon>Pisolithus</taxon>
    </lineage>
</organism>
<dbReference type="EMBL" id="KN831968">
    <property type="protein sequence ID" value="KIO04994.1"/>
    <property type="molecule type" value="Genomic_DNA"/>
</dbReference>
<dbReference type="SMART" id="SM00220">
    <property type="entry name" value="S_TKc"/>
    <property type="match status" value="1"/>
</dbReference>
<evidence type="ECO:0000313" key="2">
    <source>
        <dbReference type="EMBL" id="KIO04994.1"/>
    </source>
</evidence>
<dbReference type="GO" id="GO:0004674">
    <property type="term" value="F:protein serine/threonine kinase activity"/>
    <property type="evidence" value="ECO:0007669"/>
    <property type="project" value="TreeGrafter"/>
</dbReference>
<feature type="domain" description="Protein kinase" evidence="1">
    <location>
        <begin position="1"/>
        <end position="180"/>
    </location>
</feature>
<reference evidence="3" key="2">
    <citation type="submission" date="2015-01" db="EMBL/GenBank/DDBJ databases">
        <title>Evolutionary Origins and Diversification of the Mycorrhizal Mutualists.</title>
        <authorList>
            <consortium name="DOE Joint Genome Institute"/>
            <consortium name="Mycorrhizal Genomics Consortium"/>
            <person name="Kohler A."/>
            <person name="Kuo A."/>
            <person name="Nagy L.G."/>
            <person name="Floudas D."/>
            <person name="Copeland A."/>
            <person name="Barry K.W."/>
            <person name="Cichocki N."/>
            <person name="Veneault-Fourrey C."/>
            <person name="LaButti K."/>
            <person name="Lindquist E.A."/>
            <person name="Lipzen A."/>
            <person name="Lundell T."/>
            <person name="Morin E."/>
            <person name="Murat C."/>
            <person name="Riley R."/>
            <person name="Ohm R."/>
            <person name="Sun H."/>
            <person name="Tunlid A."/>
            <person name="Henrissat B."/>
            <person name="Grigoriev I.V."/>
            <person name="Hibbett D.S."/>
            <person name="Martin F."/>
        </authorList>
    </citation>
    <scope>NUCLEOTIDE SEQUENCE [LARGE SCALE GENOMIC DNA]</scope>
    <source>
        <strain evidence="3">Marx 270</strain>
    </source>
</reference>
<gene>
    <name evidence="2" type="ORF">M404DRAFT_141714</name>
</gene>
<dbReference type="HOGENOM" id="CLU_000288_7_18_1"/>
<dbReference type="AlphaFoldDB" id="A0A0C3PBD8"/>
<dbReference type="PROSITE" id="PS50011">
    <property type="entry name" value="PROTEIN_KINASE_DOM"/>
    <property type="match status" value="1"/>
</dbReference>
<reference evidence="2 3" key="1">
    <citation type="submission" date="2014-04" db="EMBL/GenBank/DDBJ databases">
        <authorList>
            <consortium name="DOE Joint Genome Institute"/>
            <person name="Kuo A."/>
            <person name="Kohler A."/>
            <person name="Costa M.D."/>
            <person name="Nagy L.G."/>
            <person name="Floudas D."/>
            <person name="Copeland A."/>
            <person name="Barry K.W."/>
            <person name="Cichocki N."/>
            <person name="Veneault-Fourrey C."/>
            <person name="LaButti K."/>
            <person name="Lindquist E.A."/>
            <person name="Lipzen A."/>
            <person name="Lundell T."/>
            <person name="Morin E."/>
            <person name="Murat C."/>
            <person name="Sun H."/>
            <person name="Tunlid A."/>
            <person name="Henrissat B."/>
            <person name="Grigoriev I.V."/>
            <person name="Hibbett D.S."/>
            <person name="Martin F."/>
            <person name="Nordberg H.P."/>
            <person name="Cantor M.N."/>
            <person name="Hua S.X."/>
        </authorList>
    </citation>
    <scope>NUCLEOTIDE SEQUENCE [LARGE SCALE GENOMIC DNA]</scope>
    <source>
        <strain evidence="2 3">Marx 270</strain>
    </source>
</reference>
<dbReference type="SUPFAM" id="SSF56112">
    <property type="entry name" value="Protein kinase-like (PK-like)"/>
    <property type="match status" value="1"/>
</dbReference>
<evidence type="ECO:0000313" key="3">
    <source>
        <dbReference type="Proteomes" id="UP000054217"/>
    </source>
</evidence>
<dbReference type="Gene3D" id="1.10.510.10">
    <property type="entry name" value="Transferase(Phosphotransferase) domain 1"/>
    <property type="match status" value="1"/>
</dbReference>
<keyword evidence="3" id="KW-1185">Reference proteome</keyword>
<sequence length="180" mass="19991">REAHIASKMRHPNVLPLFGITTTFDLTISLMTGWMEGGNAHQYVQQRDRDPRPLIRDIALGLHYLHTYSDGPIIHGNLNGENVLIASDGRAVLTDFGLSILPDSSFSIPMTSACGGSLRWMAPEVVNRLVSEDPKPTVEGEIWAFGMTTLVREDFFFFSSYSSRSYFCRNSSPGNIPTVP</sequence>
<name>A0A0C3PBD8_PISTI</name>
<accession>A0A0C3PBD8</accession>
<protein>
    <recommendedName>
        <fullName evidence="1">Protein kinase domain-containing protein</fullName>
    </recommendedName>
</protein>
<proteinExistence type="predicted"/>
<dbReference type="STRING" id="870435.A0A0C3PBD8"/>
<dbReference type="InterPro" id="IPR000719">
    <property type="entry name" value="Prot_kinase_dom"/>
</dbReference>
<evidence type="ECO:0000259" key="1">
    <source>
        <dbReference type="PROSITE" id="PS50011"/>
    </source>
</evidence>
<feature type="non-terminal residue" evidence="2">
    <location>
        <position position="1"/>
    </location>
</feature>
<dbReference type="PANTHER" id="PTHR44329">
    <property type="entry name" value="SERINE/THREONINE-PROTEIN KINASE TNNI3K-RELATED"/>
    <property type="match status" value="1"/>
</dbReference>
<dbReference type="GO" id="GO:0005524">
    <property type="term" value="F:ATP binding"/>
    <property type="evidence" value="ECO:0007669"/>
    <property type="project" value="InterPro"/>
</dbReference>
<dbReference type="Proteomes" id="UP000054217">
    <property type="component" value="Unassembled WGS sequence"/>
</dbReference>
<dbReference type="OrthoDB" id="346907at2759"/>
<dbReference type="InterPro" id="IPR051681">
    <property type="entry name" value="Ser/Thr_Kinases-Pseudokinases"/>
</dbReference>
<dbReference type="Pfam" id="PF00069">
    <property type="entry name" value="Pkinase"/>
    <property type="match status" value="1"/>
</dbReference>
<dbReference type="InterPro" id="IPR011009">
    <property type="entry name" value="Kinase-like_dom_sf"/>
</dbReference>
<dbReference type="InParanoid" id="A0A0C3PBD8"/>